<evidence type="ECO:0000313" key="3">
    <source>
        <dbReference type="Proteomes" id="UP000321362"/>
    </source>
</evidence>
<proteinExistence type="predicted"/>
<dbReference type="RefSeq" id="WP_147052239.1">
    <property type="nucleotide sequence ID" value="NZ_CP042437.1"/>
</dbReference>
<evidence type="ECO:0000256" key="1">
    <source>
        <dbReference type="SAM" id="SignalP"/>
    </source>
</evidence>
<dbReference type="OrthoDB" id="791021at2"/>
<reference evidence="2 3" key="1">
    <citation type="journal article" date="2013" name="J. Microbiol.">
        <title>Mucilaginibacter ginsenosidivorax sp. nov., with ginsenoside converting activity isolated from sediment.</title>
        <authorList>
            <person name="Kim J.K."/>
            <person name="Choi T.E."/>
            <person name="Liu Q.M."/>
            <person name="Park H.Y."/>
            <person name="Yi T.H."/>
            <person name="Yoon M.H."/>
            <person name="Kim S.C."/>
            <person name="Im W.T."/>
        </authorList>
    </citation>
    <scope>NUCLEOTIDE SEQUENCE [LARGE SCALE GENOMIC DNA]</scope>
    <source>
        <strain evidence="2 3">KHI28</strain>
    </source>
</reference>
<organism evidence="2 3">
    <name type="scientific">Mucilaginibacter ginsenosidivorax</name>
    <dbReference type="NCBI Taxonomy" id="862126"/>
    <lineage>
        <taxon>Bacteria</taxon>
        <taxon>Pseudomonadati</taxon>
        <taxon>Bacteroidota</taxon>
        <taxon>Sphingobacteriia</taxon>
        <taxon>Sphingobacteriales</taxon>
        <taxon>Sphingobacteriaceae</taxon>
        <taxon>Mucilaginibacter</taxon>
    </lineage>
</organism>
<feature type="chain" id="PRO_5022955555" description="Porin family protein" evidence="1">
    <location>
        <begin position="26"/>
        <end position="180"/>
    </location>
</feature>
<protein>
    <recommendedName>
        <fullName evidence="4">Porin family protein</fullName>
    </recommendedName>
</protein>
<dbReference type="KEGG" id="mgk:FSB76_03650"/>
<evidence type="ECO:0008006" key="4">
    <source>
        <dbReference type="Google" id="ProtNLM"/>
    </source>
</evidence>
<sequence>MKVLSKLIAVSIVASAIFFTTNTQAQTVAAKQFTFSLGAETGLPTGVARLGTNFVLGATGQFQYGITNNFAVTFAAGGYHFFPKKNPTTGERYGSYGEIPIKIGVKQFFIPNVYVGVEGGLAWEKLEDGQGWAPFHRRDLAGRIGYANKHWDLSARYEDFYMKDYHTGLVALRLAYGFGL</sequence>
<evidence type="ECO:0000313" key="2">
    <source>
        <dbReference type="EMBL" id="QEC75084.1"/>
    </source>
</evidence>
<name>A0A5B8VTV9_9SPHI</name>
<accession>A0A5B8VTV9</accession>
<keyword evidence="3" id="KW-1185">Reference proteome</keyword>
<feature type="signal peptide" evidence="1">
    <location>
        <begin position="1"/>
        <end position="25"/>
    </location>
</feature>
<keyword evidence="1" id="KW-0732">Signal</keyword>
<dbReference type="AlphaFoldDB" id="A0A5B8VTV9"/>
<dbReference type="EMBL" id="CP042437">
    <property type="protein sequence ID" value="QEC75084.1"/>
    <property type="molecule type" value="Genomic_DNA"/>
</dbReference>
<gene>
    <name evidence="2" type="ORF">FSB76_03650</name>
</gene>
<dbReference type="Proteomes" id="UP000321362">
    <property type="component" value="Chromosome"/>
</dbReference>